<evidence type="ECO:0000259" key="9">
    <source>
        <dbReference type="Pfam" id="PF22692"/>
    </source>
</evidence>
<comment type="caution">
    <text evidence="10">The sequence shown here is derived from an EMBL/GenBank/DDBJ whole genome shotgun (WGS) entry which is preliminary data.</text>
</comment>
<keyword evidence="10" id="KW-0282">Flagellum</keyword>
<dbReference type="Proteomes" id="UP000809431">
    <property type="component" value="Unassembled WGS sequence"/>
</dbReference>
<comment type="subunit">
    <text evidence="4 6">The basal body constitutes a major portion of the flagellar organelle and consists of five rings (E,L,P,S, and M) mounted on a central rod. The rod consists of about 26 subunits of FlgG in the distal portion, and FlgB, FlgC and FlgF are thought to build up the proximal portion of the rod with about 6 subunits each.</text>
</comment>
<evidence type="ECO:0000256" key="2">
    <source>
        <dbReference type="ARBA" id="ARBA00009677"/>
    </source>
</evidence>
<feature type="domain" description="Flagellar basal-body/hook protein C-terminal" evidence="8">
    <location>
        <begin position="195"/>
        <end position="238"/>
    </location>
</feature>
<dbReference type="InterPro" id="IPR053967">
    <property type="entry name" value="LlgE_F_G-like_D1"/>
</dbReference>
<accession>A0ABS2BGV8</accession>
<comment type="similarity">
    <text evidence="2 6">Belongs to the flagella basal body rod proteins family.</text>
</comment>
<name>A0ABS2BGV8_9NEIS</name>
<dbReference type="NCBIfam" id="TIGR03506">
    <property type="entry name" value="FlgEFG_subfam"/>
    <property type="match status" value="1"/>
</dbReference>
<evidence type="ECO:0000256" key="4">
    <source>
        <dbReference type="ARBA" id="ARBA00038560"/>
    </source>
</evidence>
<dbReference type="InterPro" id="IPR001444">
    <property type="entry name" value="Flag_bb_rod_N"/>
</dbReference>
<dbReference type="PANTHER" id="PTHR30435">
    <property type="entry name" value="FLAGELLAR PROTEIN"/>
    <property type="match status" value="1"/>
</dbReference>
<evidence type="ECO:0000259" key="7">
    <source>
        <dbReference type="Pfam" id="PF00460"/>
    </source>
</evidence>
<evidence type="ECO:0000256" key="6">
    <source>
        <dbReference type="RuleBase" id="RU362116"/>
    </source>
</evidence>
<evidence type="ECO:0000256" key="3">
    <source>
        <dbReference type="ARBA" id="ARBA00023143"/>
    </source>
</evidence>
<evidence type="ECO:0000313" key="11">
    <source>
        <dbReference type="Proteomes" id="UP000809431"/>
    </source>
</evidence>
<dbReference type="Pfam" id="PF06429">
    <property type="entry name" value="Flg_bbr_C"/>
    <property type="match status" value="1"/>
</dbReference>
<evidence type="ECO:0000259" key="8">
    <source>
        <dbReference type="Pfam" id="PF06429"/>
    </source>
</evidence>
<evidence type="ECO:0000256" key="5">
    <source>
        <dbReference type="ARBA" id="ARBA00040228"/>
    </source>
</evidence>
<evidence type="ECO:0000313" key="10">
    <source>
        <dbReference type="EMBL" id="MBM3114700.1"/>
    </source>
</evidence>
<dbReference type="InterPro" id="IPR037925">
    <property type="entry name" value="FlgE/F/G-like"/>
</dbReference>
<dbReference type="Pfam" id="PF22692">
    <property type="entry name" value="LlgE_F_G_D1"/>
    <property type="match status" value="1"/>
</dbReference>
<dbReference type="InterPro" id="IPR020013">
    <property type="entry name" value="Flagellar_FlgE/F/G"/>
</dbReference>
<keyword evidence="11" id="KW-1185">Reference proteome</keyword>
<gene>
    <name evidence="10" type="ORF">JMJ54_02555</name>
</gene>
<sequence length="241" mass="25590">MDALIYTVMSGADRTLRAQQVHANNIANLETAGFRADMQRSVSQQVQGFGYEARHATALQANTIDQKAGVLTATGRDLDVAVKGQGFLTVGLNGGEAYTREGSLEVDDRGALTVKGRPVLGDGGAIVLPPFEAIQIGEDGTISIRPEGETAMQQVDRLKLVKPAAADISKNVAGLIVPRSGVPLPADDTVVVVGGQLERSNVSAIDEMVSTMGLNRDFEVQMRLYKAADEMADAGNRLIRQ</sequence>
<keyword evidence="10" id="KW-0969">Cilium</keyword>
<evidence type="ECO:0000256" key="1">
    <source>
        <dbReference type="ARBA" id="ARBA00004117"/>
    </source>
</evidence>
<feature type="domain" description="Flagellar hook protein FlgE/F/G-like D1" evidence="9">
    <location>
        <begin position="81"/>
        <end position="143"/>
    </location>
</feature>
<dbReference type="SUPFAM" id="SSF117143">
    <property type="entry name" value="Flagellar hook protein flgE"/>
    <property type="match status" value="1"/>
</dbReference>
<keyword evidence="3 6" id="KW-0975">Bacterial flagellum</keyword>
<feature type="domain" description="Flagellar basal body rod protein N-terminal" evidence="7">
    <location>
        <begin position="5"/>
        <end position="35"/>
    </location>
</feature>
<keyword evidence="10" id="KW-0966">Cell projection</keyword>
<organism evidence="10 11">
    <name type="scientific">Jeongeupia naejangsanensis</name>
    <dbReference type="NCBI Taxonomy" id="613195"/>
    <lineage>
        <taxon>Bacteria</taxon>
        <taxon>Pseudomonadati</taxon>
        <taxon>Pseudomonadota</taxon>
        <taxon>Betaproteobacteria</taxon>
        <taxon>Neisseriales</taxon>
        <taxon>Chitinibacteraceae</taxon>
        <taxon>Jeongeupia</taxon>
    </lineage>
</organism>
<dbReference type="NCBIfam" id="NF009280">
    <property type="entry name" value="PRK12640.1"/>
    <property type="match status" value="1"/>
</dbReference>
<dbReference type="PANTHER" id="PTHR30435:SF18">
    <property type="entry name" value="FLAGELLAR BASAL-BODY ROD PROTEIN FLGF"/>
    <property type="match status" value="1"/>
</dbReference>
<reference evidence="10 11" key="1">
    <citation type="submission" date="2021-01" db="EMBL/GenBank/DDBJ databases">
        <title>Draft Genome Sequence and Polyhydroxyalkanoate Biosynthetic Potential of Jeongeupia naejangsanensis Type Strain DSM 24253.</title>
        <authorList>
            <person name="Turrini P."/>
            <person name="Artuso I."/>
            <person name="Lugli G.A."/>
            <person name="Frangipani E."/>
            <person name="Ventura M."/>
            <person name="Visca P."/>
        </authorList>
    </citation>
    <scope>NUCLEOTIDE SEQUENCE [LARGE SCALE GENOMIC DNA]</scope>
    <source>
        <strain evidence="10 11">DSM 24253</strain>
    </source>
</reference>
<dbReference type="EMBL" id="JAESND010000001">
    <property type="protein sequence ID" value="MBM3114700.1"/>
    <property type="molecule type" value="Genomic_DNA"/>
</dbReference>
<dbReference type="RefSeq" id="WP_203536374.1">
    <property type="nucleotide sequence ID" value="NZ_JAESND010000001.1"/>
</dbReference>
<protein>
    <recommendedName>
        <fullName evidence="5 6">Flagellar basal-body rod protein FlgF</fullName>
    </recommendedName>
</protein>
<dbReference type="InterPro" id="IPR010930">
    <property type="entry name" value="Flg_bb/hook_C_dom"/>
</dbReference>
<dbReference type="Pfam" id="PF00460">
    <property type="entry name" value="Flg_bb_rod"/>
    <property type="match status" value="1"/>
</dbReference>
<comment type="subcellular location">
    <subcellularLocation>
        <location evidence="1 6">Bacterial flagellum basal body</location>
    </subcellularLocation>
</comment>
<proteinExistence type="inferred from homology"/>